<keyword evidence="2" id="KW-1185">Reference proteome</keyword>
<name>A0ACC0TX27_9AGAM</name>
<comment type="caution">
    <text evidence="1">The sequence shown here is derived from an EMBL/GenBank/DDBJ whole genome shotgun (WGS) entry which is preliminary data.</text>
</comment>
<sequence length="370" mass="40384">MDSKYQRYERQLLLKEIGTAGQDKLLQAKVLVIGAGGLGCPALQYLAAAGIGKIGIADGDTVSLNNLHRQILYATHHIGHNKATTAATVLQQLNTGIEIIAWPQRLTNSNALKIIQAYDLVIDATDNFSTRYMINDACVLLNKPLVYGAISQFEGQVAIFNSTGDGNNRPVNYRDLFPEPPQNNTLLNCAEAGVLGVLPGIIGCMQASEAIKLIIGMGKPLTNCLLTYNALTNQLYQFDLTPHTEAWITAPKDAASFLQMDYDWFCAANASQTFEIDTNRFNSLLHNPSVTIIDVREPGEIPLAEAFEHLHIPLAQLPARASSLTGDILIAFCQSGTRSNKAAQLLFDTFGTTKVIYSLQGGIIHWQQQQ</sequence>
<dbReference type="Proteomes" id="UP001207468">
    <property type="component" value="Unassembled WGS sequence"/>
</dbReference>
<reference evidence="1" key="1">
    <citation type="submission" date="2021-03" db="EMBL/GenBank/DDBJ databases">
        <title>Evolutionary priming and transition to the ectomycorrhizal habit in an iconic lineage of mushroom-forming fungi: is preadaptation a requirement?</title>
        <authorList>
            <consortium name="DOE Joint Genome Institute"/>
            <person name="Looney B.P."/>
            <person name="Miyauchi S."/>
            <person name="Morin E."/>
            <person name="Drula E."/>
            <person name="Courty P.E."/>
            <person name="Chicoki N."/>
            <person name="Fauchery L."/>
            <person name="Kohler A."/>
            <person name="Kuo A."/>
            <person name="LaButti K."/>
            <person name="Pangilinan J."/>
            <person name="Lipzen A."/>
            <person name="Riley R."/>
            <person name="Andreopoulos W."/>
            <person name="He G."/>
            <person name="Johnson J."/>
            <person name="Barry K.W."/>
            <person name="Grigoriev I.V."/>
            <person name="Nagy L."/>
            <person name="Hibbett D."/>
            <person name="Henrissat B."/>
            <person name="Matheny P.B."/>
            <person name="Labbe J."/>
            <person name="Martin A.F."/>
        </authorList>
    </citation>
    <scope>NUCLEOTIDE SEQUENCE</scope>
    <source>
        <strain evidence="1">BPL698</strain>
    </source>
</reference>
<protein>
    <submittedName>
        <fullName evidence="1">UBA/THIF-type NAD/FAD binding protein</fullName>
    </submittedName>
</protein>
<evidence type="ECO:0000313" key="1">
    <source>
        <dbReference type="EMBL" id="KAI9451193.1"/>
    </source>
</evidence>
<accession>A0ACC0TX27</accession>
<dbReference type="EMBL" id="JAGFNK010000388">
    <property type="protein sequence ID" value="KAI9451193.1"/>
    <property type="molecule type" value="Genomic_DNA"/>
</dbReference>
<proteinExistence type="predicted"/>
<organism evidence="1 2">
    <name type="scientific">Russula earlei</name>
    <dbReference type="NCBI Taxonomy" id="71964"/>
    <lineage>
        <taxon>Eukaryota</taxon>
        <taxon>Fungi</taxon>
        <taxon>Dikarya</taxon>
        <taxon>Basidiomycota</taxon>
        <taxon>Agaricomycotina</taxon>
        <taxon>Agaricomycetes</taxon>
        <taxon>Russulales</taxon>
        <taxon>Russulaceae</taxon>
        <taxon>Russula</taxon>
    </lineage>
</organism>
<evidence type="ECO:0000313" key="2">
    <source>
        <dbReference type="Proteomes" id="UP001207468"/>
    </source>
</evidence>
<gene>
    <name evidence="1" type="ORF">F5148DRAFT_1152544</name>
</gene>